<reference evidence="3" key="1">
    <citation type="submission" date="2014-11" db="EMBL/GenBank/DDBJ databases">
        <authorList>
            <person name="Hornung B.V."/>
        </authorList>
    </citation>
    <scope>NUCLEOTIDE SEQUENCE</scope>
    <source>
        <strain evidence="3">INE</strain>
    </source>
</reference>
<dbReference type="EMBL" id="CDGJ01000047">
    <property type="protein sequence ID" value="CEJ07241.1"/>
    <property type="molecule type" value="Genomic_DNA"/>
</dbReference>
<gene>
    <name evidence="1" type="ORF">DEACI_1296</name>
    <name evidence="2" type="ORF">DEACI_1702</name>
    <name evidence="3" type="ORF">DEACI_1778</name>
</gene>
<accession>A0ABM9RCT8</accession>
<dbReference type="EMBL" id="CDGJ01000033">
    <property type="protein sequence ID" value="CEJ06843.1"/>
    <property type="molecule type" value="Genomic_DNA"/>
</dbReference>
<feature type="non-terminal residue" evidence="3">
    <location>
        <position position="39"/>
    </location>
</feature>
<keyword evidence="4" id="KW-1185">Reference proteome</keyword>
<dbReference type="Proteomes" id="UP001071230">
    <property type="component" value="Unassembled WGS sequence"/>
</dbReference>
<evidence type="ECO:0000313" key="3">
    <source>
        <dbReference type="EMBL" id="CEJ07317.1"/>
    </source>
</evidence>
<protein>
    <submittedName>
        <fullName evidence="3">Uncharacterized protein</fullName>
    </submittedName>
</protein>
<sequence>MKVTEGGNLKHRQLCFKDYLQRSSAEQREYAEVCVPPRM</sequence>
<organism evidence="3 4">
    <name type="scientific">Acididesulfobacillus acetoxydans</name>
    <dbReference type="NCBI Taxonomy" id="1561005"/>
    <lineage>
        <taxon>Bacteria</taxon>
        <taxon>Bacillati</taxon>
        <taxon>Bacillota</taxon>
        <taxon>Clostridia</taxon>
        <taxon>Eubacteriales</taxon>
        <taxon>Peptococcaceae</taxon>
        <taxon>Acididesulfobacillus</taxon>
    </lineage>
</organism>
<comment type="caution">
    <text evidence="3">The sequence shown here is derived from an EMBL/GenBank/DDBJ whole genome shotgun (WGS) entry which is preliminary data.</text>
</comment>
<evidence type="ECO:0000313" key="2">
    <source>
        <dbReference type="EMBL" id="CEJ07241.1"/>
    </source>
</evidence>
<dbReference type="EMBL" id="CDGJ01000049">
    <property type="protein sequence ID" value="CEJ07317.1"/>
    <property type="molecule type" value="Genomic_DNA"/>
</dbReference>
<proteinExistence type="predicted"/>
<evidence type="ECO:0000313" key="1">
    <source>
        <dbReference type="EMBL" id="CEJ06843.1"/>
    </source>
</evidence>
<name>A0ABM9RCT8_9FIRM</name>
<evidence type="ECO:0000313" key="4">
    <source>
        <dbReference type="Proteomes" id="UP001071230"/>
    </source>
</evidence>